<feature type="transmembrane region" description="Helical" evidence="5">
    <location>
        <begin position="53"/>
        <end position="72"/>
    </location>
</feature>
<dbReference type="NCBIfam" id="NF001323">
    <property type="entry name" value="PRK00259.1-1"/>
    <property type="match status" value="1"/>
</dbReference>
<evidence type="ECO:0000313" key="6">
    <source>
        <dbReference type="EMBL" id="PKR59480.1"/>
    </source>
</evidence>
<dbReference type="AlphaFoldDB" id="A0A2N3L9T3"/>
<gene>
    <name evidence="5" type="primary">yciB</name>
    <name evidence="6" type="ORF">COO92_05450</name>
</gene>
<dbReference type="GO" id="GO:0005886">
    <property type="term" value="C:plasma membrane"/>
    <property type="evidence" value="ECO:0007669"/>
    <property type="project" value="UniProtKB-SubCell"/>
</dbReference>
<keyword evidence="2 5" id="KW-0812">Transmembrane</keyword>
<evidence type="ECO:0000256" key="2">
    <source>
        <dbReference type="ARBA" id="ARBA00022692"/>
    </source>
</evidence>
<feature type="transmembrane region" description="Helical" evidence="5">
    <location>
        <begin position="124"/>
        <end position="141"/>
    </location>
</feature>
<evidence type="ECO:0000256" key="1">
    <source>
        <dbReference type="ARBA" id="ARBA00022475"/>
    </source>
</evidence>
<evidence type="ECO:0000256" key="5">
    <source>
        <dbReference type="HAMAP-Rule" id="MF_00189"/>
    </source>
</evidence>
<feature type="transmembrane region" description="Helical" evidence="5">
    <location>
        <begin position="84"/>
        <end position="104"/>
    </location>
</feature>
<keyword evidence="4 5" id="KW-0472">Membrane</keyword>
<keyword evidence="1 5" id="KW-1003">Cell membrane</keyword>
<dbReference type="Proteomes" id="UP000233332">
    <property type="component" value="Unassembled WGS sequence"/>
</dbReference>
<feature type="transmembrane region" description="Helical" evidence="5">
    <location>
        <begin position="14"/>
        <end position="47"/>
    </location>
</feature>
<organism evidence="6 7">
    <name type="scientific">Thalassospira lohafexi</name>
    <dbReference type="NCBI Taxonomy" id="744227"/>
    <lineage>
        <taxon>Bacteria</taxon>
        <taxon>Pseudomonadati</taxon>
        <taxon>Pseudomonadota</taxon>
        <taxon>Alphaproteobacteria</taxon>
        <taxon>Rhodospirillales</taxon>
        <taxon>Thalassospiraceae</taxon>
        <taxon>Thalassospira</taxon>
    </lineage>
</organism>
<keyword evidence="5" id="KW-0997">Cell inner membrane</keyword>
<name>A0A2N3L9T3_9PROT</name>
<dbReference type="InterPro" id="IPR006008">
    <property type="entry name" value="YciB"/>
</dbReference>
<dbReference type="EMBL" id="NXGX01000002">
    <property type="protein sequence ID" value="PKR59480.1"/>
    <property type="molecule type" value="Genomic_DNA"/>
</dbReference>
<comment type="subcellular location">
    <subcellularLocation>
        <location evidence="5">Cell inner membrane</location>
        <topology evidence="5">Multi-pass membrane protein</topology>
    </subcellularLocation>
</comment>
<proteinExistence type="inferred from homology"/>
<feature type="transmembrane region" description="Helical" evidence="5">
    <location>
        <begin position="148"/>
        <end position="167"/>
    </location>
</feature>
<keyword evidence="7" id="KW-1185">Reference proteome</keyword>
<comment type="caution">
    <text evidence="6">The sequence shown here is derived from an EMBL/GenBank/DDBJ whole genome shotgun (WGS) entry which is preliminary data.</text>
</comment>
<dbReference type="PANTHER" id="PTHR36917">
    <property type="entry name" value="INTRACELLULAR SEPTATION PROTEIN A-RELATED"/>
    <property type="match status" value="1"/>
</dbReference>
<evidence type="ECO:0000256" key="4">
    <source>
        <dbReference type="ARBA" id="ARBA00023136"/>
    </source>
</evidence>
<reference evidence="6 7" key="1">
    <citation type="submission" date="2017-09" db="EMBL/GenBank/DDBJ databases">
        <title>Biodiversity and function of Thalassospira species in the particle-attached aromatic-hydrocarbon-degrading consortia from the surface seawater of the China South Sea.</title>
        <authorList>
            <person name="Dong C."/>
            <person name="Lai Q."/>
            <person name="Shao Z."/>
        </authorList>
    </citation>
    <scope>NUCLEOTIDE SEQUENCE [LARGE SCALE GENOMIC DNA]</scope>
    <source>
        <strain evidence="6 7">139Z-12</strain>
    </source>
</reference>
<comment type="similarity">
    <text evidence="5">Belongs to the YciB family.</text>
</comment>
<dbReference type="PANTHER" id="PTHR36917:SF1">
    <property type="entry name" value="INNER MEMBRANE-SPANNING PROTEIN YCIB"/>
    <property type="match status" value="1"/>
</dbReference>
<accession>A0A2N3L9T3</accession>
<dbReference type="HAMAP" id="MF_00189">
    <property type="entry name" value="YciB"/>
    <property type="match status" value="1"/>
</dbReference>
<evidence type="ECO:0000256" key="3">
    <source>
        <dbReference type="ARBA" id="ARBA00022989"/>
    </source>
</evidence>
<dbReference type="RefSeq" id="WP_101300515.1">
    <property type="nucleotide sequence ID" value="NZ_NXGX01000002.1"/>
</dbReference>
<sequence>MNQLTKMALEMGPLILFFAANATTNLMTATAVFVAATIVALSVSYIIARTIPIMPLIGGAFVIVFGGLTLYLDDDLFIKIKPTIVNLLFAAILFGGLMAGKLFLKLVLESAFKATDEGWRILTWRWAIFFVVLAVINEVVWRNFSTDTWVAFKVWGIMPLTMVFGMAQVPVLMKYQLPEEEGGPAAS</sequence>
<protein>
    <recommendedName>
        <fullName evidence="5">Inner membrane-spanning protein YciB</fullName>
    </recommendedName>
</protein>
<evidence type="ECO:0000313" key="7">
    <source>
        <dbReference type="Proteomes" id="UP000233332"/>
    </source>
</evidence>
<dbReference type="Pfam" id="PF04279">
    <property type="entry name" value="IspA"/>
    <property type="match status" value="1"/>
</dbReference>
<keyword evidence="3 5" id="KW-1133">Transmembrane helix</keyword>
<comment type="function">
    <text evidence="5">Plays a role in cell envelope biogenesis, maintenance of cell envelope integrity and membrane homeostasis.</text>
</comment>
<dbReference type="NCBIfam" id="TIGR00997">
    <property type="entry name" value="ispZ"/>
    <property type="match status" value="1"/>
</dbReference>